<evidence type="ECO:0000256" key="2">
    <source>
        <dbReference type="ARBA" id="ARBA00022705"/>
    </source>
</evidence>
<accession>K2K915</accession>
<keyword evidence="7" id="KW-0520">NAD</keyword>
<keyword evidence="3" id="KW-0479">Metal-binding</keyword>
<comment type="caution">
    <text evidence="10">The sequence shown here is derived from an EMBL/GenBank/DDBJ whole genome shotgun (WGS) entry which is preliminary data.</text>
</comment>
<dbReference type="GO" id="GO:0006260">
    <property type="term" value="P:DNA replication"/>
    <property type="evidence" value="ECO:0007669"/>
    <property type="project" value="UniProtKB-KW"/>
</dbReference>
<evidence type="ECO:0000256" key="1">
    <source>
        <dbReference type="ARBA" id="ARBA00022598"/>
    </source>
</evidence>
<keyword evidence="11" id="KW-1185">Reference proteome</keyword>
<dbReference type="STRING" id="740709.A10D4_06131"/>
<dbReference type="InterPro" id="IPR001357">
    <property type="entry name" value="BRCT_dom"/>
</dbReference>
<evidence type="ECO:0000256" key="3">
    <source>
        <dbReference type="ARBA" id="ARBA00022723"/>
    </source>
</evidence>
<dbReference type="EMBL" id="AMRG01000006">
    <property type="protein sequence ID" value="EKE84248.1"/>
    <property type="molecule type" value="Genomic_DNA"/>
</dbReference>
<dbReference type="SUPFAM" id="SSF52113">
    <property type="entry name" value="BRCT domain"/>
    <property type="match status" value="1"/>
</dbReference>
<keyword evidence="6" id="KW-0460">Magnesium</keyword>
<organism evidence="10 11">
    <name type="scientific">Idiomarina xiamenensis 10-D-4</name>
    <dbReference type="NCBI Taxonomy" id="740709"/>
    <lineage>
        <taxon>Bacteria</taxon>
        <taxon>Pseudomonadati</taxon>
        <taxon>Pseudomonadota</taxon>
        <taxon>Gammaproteobacteria</taxon>
        <taxon>Alteromonadales</taxon>
        <taxon>Idiomarinaceae</taxon>
        <taxon>Idiomarina</taxon>
    </lineage>
</organism>
<protein>
    <submittedName>
        <fullName evidence="10">NAD-dependent DNA ligase</fullName>
    </submittedName>
</protein>
<dbReference type="Pfam" id="PF00533">
    <property type="entry name" value="BRCT"/>
    <property type="match status" value="1"/>
</dbReference>
<evidence type="ECO:0000259" key="9">
    <source>
        <dbReference type="PROSITE" id="PS50172"/>
    </source>
</evidence>
<evidence type="ECO:0000256" key="8">
    <source>
        <dbReference type="ARBA" id="ARBA00023204"/>
    </source>
</evidence>
<dbReference type="RefSeq" id="WP_008488389.1">
    <property type="nucleotide sequence ID" value="NZ_AMRG01000006.1"/>
</dbReference>
<evidence type="ECO:0000256" key="7">
    <source>
        <dbReference type="ARBA" id="ARBA00023027"/>
    </source>
</evidence>
<sequence length="115" mass="12200">MVVAKHIYHFFRESHNQAVIEALRDCLSWPSMAVNEATDASLAGNTYVLTGTLQNMTRDEAKQALQARGAKVAGSVSKKTTAVIAGDNAGSKLSKAEQLGVTILSEAELVALLAQ</sequence>
<dbReference type="SMART" id="SM00292">
    <property type="entry name" value="BRCT"/>
    <property type="match status" value="1"/>
</dbReference>
<name>K2K915_9GAMM</name>
<evidence type="ECO:0000256" key="5">
    <source>
        <dbReference type="ARBA" id="ARBA00022833"/>
    </source>
</evidence>
<dbReference type="InterPro" id="IPR036420">
    <property type="entry name" value="BRCT_dom_sf"/>
</dbReference>
<dbReference type="PATRIC" id="fig|740709.3.peg.1253"/>
<dbReference type="GO" id="GO:0046872">
    <property type="term" value="F:metal ion binding"/>
    <property type="evidence" value="ECO:0007669"/>
    <property type="project" value="UniProtKB-KW"/>
</dbReference>
<dbReference type="eggNOG" id="COG0272">
    <property type="taxonomic scope" value="Bacteria"/>
</dbReference>
<dbReference type="PROSITE" id="PS50172">
    <property type="entry name" value="BRCT"/>
    <property type="match status" value="1"/>
</dbReference>
<dbReference type="Gene3D" id="3.40.50.10190">
    <property type="entry name" value="BRCT domain"/>
    <property type="match status" value="1"/>
</dbReference>
<keyword evidence="5" id="KW-0862">Zinc</keyword>
<evidence type="ECO:0000313" key="11">
    <source>
        <dbReference type="Proteomes" id="UP000014115"/>
    </source>
</evidence>
<feature type="domain" description="BRCT" evidence="9">
    <location>
        <begin position="37"/>
        <end position="115"/>
    </location>
</feature>
<dbReference type="AlphaFoldDB" id="K2K915"/>
<gene>
    <name evidence="10" type="ORF">A10D4_06131</name>
</gene>
<dbReference type="FunFam" id="3.40.50.10190:FF:000054">
    <property type="entry name" value="DNA ligase"/>
    <property type="match status" value="1"/>
</dbReference>
<dbReference type="Proteomes" id="UP000014115">
    <property type="component" value="Unassembled WGS sequence"/>
</dbReference>
<evidence type="ECO:0000256" key="6">
    <source>
        <dbReference type="ARBA" id="ARBA00022842"/>
    </source>
</evidence>
<dbReference type="GO" id="GO:0016874">
    <property type="term" value="F:ligase activity"/>
    <property type="evidence" value="ECO:0007669"/>
    <property type="project" value="UniProtKB-KW"/>
</dbReference>
<dbReference type="CDD" id="cd17748">
    <property type="entry name" value="BRCT_DNA_ligase_like"/>
    <property type="match status" value="1"/>
</dbReference>
<keyword evidence="4" id="KW-0227">DNA damage</keyword>
<keyword evidence="2" id="KW-0235">DNA replication</keyword>
<keyword evidence="1 10" id="KW-0436">Ligase</keyword>
<proteinExistence type="predicted"/>
<keyword evidence="8" id="KW-0234">DNA repair</keyword>
<reference evidence="10 11" key="1">
    <citation type="journal article" date="2012" name="J. Bacteriol.">
        <title>Genome Sequence of Idiomarina xiamenensis Type Strain 10-D-4.</title>
        <authorList>
            <person name="Lai Q."/>
            <person name="Wang L."/>
            <person name="Wang W."/>
            <person name="Shao Z."/>
        </authorList>
    </citation>
    <scope>NUCLEOTIDE SEQUENCE [LARGE SCALE GENOMIC DNA]</scope>
    <source>
        <strain evidence="10 11">10-D-4</strain>
    </source>
</reference>
<dbReference type="GO" id="GO:0006281">
    <property type="term" value="P:DNA repair"/>
    <property type="evidence" value="ECO:0007669"/>
    <property type="project" value="UniProtKB-KW"/>
</dbReference>
<evidence type="ECO:0000256" key="4">
    <source>
        <dbReference type="ARBA" id="ARBA00022763"/>
    </source>
</evidence>
<evidence type="ECO:0000313" key="10">
    <source>
        <dbReference type="EMBL" id="EKE84248.1"/>
    </source>
</evidence>